<proteinExistence type="predicted"/>
<keyword evidence="2" id="KW-0378">Hydrolase</keyword>
<keyword evidence="4" id="KW-0255">Endonuclease</keyword>
<dbReference type="AlphaFoldDB" id="A0A6B3W0X5"/>
<dbReference type="PANTHER" id="PTHR33607:SF2">
    <property type="entry name" value="ENDONUCLEASE-1"/>
    <property type="match status" value="1"/>
</dbReference>
<dbReference type="GO" id="GO:0004519">
    <property type="term" value="F:endonuclease activity"/>
    <property type="evidence" value="ECO:0007669"/>
    <property type="project" value="UniProtKB-KW"/>
</dbReference>
<dbReference type="Pfam" id="PF04231">
    <property type="entry name" value="Endonuclease_1"/>
    <property type="match status" value="1"/>
</dbReference>
<dbReference type="EMBL" id="JACEIO010000032">
    <property type="protein sequence ID" value="MBA4537999.1"/>
    <property type="molecule type" value="Genomic_DNA"/>
</dbReference>
<evidence type="ECO:0000256" key="1">
    <source>
        <dbReference type="ARBA" id="ARBA00022722"/>
    </source>
</evidence>
<dbReference type="InterPro" id="IPR044925">
    <property type="entry name" value="His-Me_finger_sf"/>
</dbReference>
<dbReference type="InterPro" id="IPR007346">
    <property type="entry name" value="Endonuclease-I"/>
</dbReference>
<evidence type="ECO:0000313" key="6">
    <source>
        <dbReference type="Proteomes" id="UP000570010"/>
    </source>
</evidence>
<accession>A0A6B3W0X5</accession>
<evidence type="ECO:0000313" key="3">
    <source>
        <dbReference type="EMBL" id="MBA4537999.1"/>
    </source>
</evidence>
<evidence type="ECO:0000256" key="2">
    <source>
        <dbReference type="ARBA" id="ARBA00022801"/>
    </source>
</evidence>
<reference evidence="4 5" key="1">
    <citation type="submission" date="2020-02" db="EMBL/GenBank/DDBJ databases">
        <title>Bacillus aquiflavi sp. nov., isolated from yellow water of strong flavor Chinese baijiu in Yibin region of China.</title>
        <authorList>
            <person name="Xie J."/>
        </authorList>
    </citation>
    <scope>NUCLEOTIDE SEQUENCE [LARGE SCALE GENOMIC DNA]</scope>
    <source>
        <strain evidence="4 5">3H-10</strain>
    </source>
</reference>
<dbReference type="GO" id="GO:0016787">
    <property type="term" value="F:hydrolase activity"/>
    <property type="evidence" value="ECO:0007669"/>
    <property type="project" value="UniProtKB-KW"/>
</dbReference>
<name>A0A6B3W0X5_9BACI</name>
<evidence type="ECO:0000313" key="4">
    <source>
        <dbReference type="EMBL" id="NEY82255.1"/>
    </source>
</evidence>
<keyword evidence="5" id="KW-1185">Reference proteome</keyword>
<gene>
    <name evidence="4" type="ORF">G4D64_12250</name>
    <name evidence="3" type="ORF">H1Z61_12860</name>
</gene>
<comment type="caution">
    <text evidence="4">The sequence shown here is derived from an EMBL/GenBank/DDBJ whole genome shotgun (WGS) entry which is preliminary data.</text>
</comment>
<evidence type="ECO:0000313" key="5">
    <source>
        <dbReference type="Proteomes" id="UP000472971"/>
    </source>
</evidence>
<keyword evidence="1" id="KW-0540">Nuclease</keyword>
<reference evidence="3 6" key="2">
    <citation type="submission" date="2020-07" db="EMBL/GenBank/DDBJ databases">
        <authorList>
            <person name="Feng H."/>
        </authorList>
    </citation>
    <scope>NUCLEOTIDE SEQUENCE [LARGE SCALE GENOMIC DNA]</scope>
    <source>
        <strain evidence="3">S-12</strain>
        <strain evidence="6">s-12</strain>
    </source>
</reference>
<organism evidence="4 5">
    <name type="scientific">Bacillus aquiflavi</name>
    <dbReference type="NCBI Taxonomy" id="2672567"/>
    <lineage>
        <taxon>Bacteria</taxon>
        <taxon>Bacillati</taxon>
        <taxon>Bacillota</taxon>
        <taxon>Bacilli</taxon>
        <taxon>Bacillales</taxon>
        <taxon>Bacillaceae</taxon>
        <taxon>Bacillus</taxon>
    </lineage>
</organism>
<dbReference type="Proteomes" id="UP000570010">
    <property type="component" value="Unassembled WGS sequence"/>
</dbReference>
<sequence>MKERISPAPLSKLKGNQYRIETDSKLYYHFKGDKRYIRRYYKSITSLNINSSELFERLHKLVKRTHRNRVPYFISKDQYLYTWVDLQPNGTIKSIYSGERKDPKQLIEEDYNIIYKRYESFQQLLKRNGKKNSNIEKKMLVITGEHKFNAEHIVPQSWYGAKEPMKGDLHHLFACQPECNAKRSNYPYDDFSNYIPESPDEKIQNRCGVTQFERFEPEYGKGTVARAMLYFLLRYPHMIQKSYSKKIDIQLLFHWHERFPATVYELHRNKAIFHIQGNRNPFIDFPQLARKVAFKL</sequence>
<dbReference type="EMBL" id="JAAIWN010000030">
    <property type="protein sequence ID" value="NEY82255.1"/>
    <property type="molecule type" value="Genomic_DNA"/>
</dbReference>
<protein>
    <submittedName>
        <fullName evidence="3 4">Endonuclease</fullName>
    </submittedName>
</protein>
<dbReference type="SUPFAM" id="SSF54060">
    <property type="entry name" value="His-Me finger endonucleases"/>
    <property type="match status" value="1"/>
</dbReference>
<dbReference type="Proteomes" id="UP000472971">
    <property type="component" value="Unassembled WGS sequence"/>
</dbReference>
<dbReference type="PANTHER" id="PTHR33607">
    <property type="entry name" value="ENDONUCLEASE-1"/>
    <property type="match status" value="1"/>
</dbReference>